<reference evidence="1" key="1">
    <citation type="submission" date="2014-11" db="EMBL/GenBank/DDBJ databases">
        <authorList>
            <person name="Amaro Gonzalez C."/>
        </authorList>
    </citation>
    <scope>NUCLEOTIDE SEQUENCE</scope>
</reference>
<accession>A0A0E9XC65</accession>
<organism evidence="1">
    <name type="scientific">Anguilla anguilla</name>
    <name type="common">European freshwater eel</name>
    <name type="synonym">Muraena anguilla</name>
    <dbReference type="NCBI Taxonomy" id="7936"/>
    <lineage>
        <taxon>Eukaryota</taxon>
        <taxon>Metazoa</taxon>
        <taxon>Chordata</taxon>
        <taxon>Craniata</taxon>
        <taxon>Vertebrata</taxon>
        <taxon>Euteleostomi</taxon>
        <taxon>Actinopterygii</taxon>
        <taxon>Neopterygii</taxon>
        <taxon>Teleostei</taxon>
        <taxon>Anguilliformes</taxon>
        <taxon>Anguillidae</taxon>
        <taxon>Anguilla</taxon>
    </lineage>
</organism>
<reference evidence="1" key="2">
    <citation type="journal article" date="2015" name="Fish Shellfish Immunol.">
        <title>Early steps in the European eel (Anguilla anguilla)-Vibrio vulnificus interaction in the gills: Role of the RtxA13 toxin.</title>
        <authorList>
            <person name="Callol A."/>
            <person name="Pajuelo D."/>
            <person name="Ebbesson L."/>
            <person name="Teles M."/>
            <person name="MacKenzie S."/>
            <person name="Amaro C."/>
        </authorList>
    </citation>
    <scope>NUCLEOTIDE SEQUENCE</scope>
</reference>
<name>A0A0E9XC65_ANGAN</name>
<evidence type="ECO:0000313" key="1">
    <source>
        <dbReference type="EMBL" id="JAI00328.1"/>
    </source>
</evidence>
<dbReference type="AlphaFoldDB" id="A0A0E9XC65"/>
<sequence length="76" mass="8967">MQANCSYSSKKATAKLLAHLCTKQIHFYRLLQSNLCENTKKTNTRRTPKSIIRLILNTQHHYKNQFQTWSGNHHKL</sequence>
<protein>
    <submittedName>
        <fullName evidence="1">Uncharacterized protein</fullName>
    </submittedName>
</protein>
<proteinExistence type="predicted"/>
<dbReference type="EMBL" id="GBXM01008250">
    <property type="protein sequence ID" value="JAI00328.1"/>
    <property type="molecule type" value="Transcribed_RNA"/>
</dbReference>